<sequence length="147" mass="16618">MKLQTFSLFIIVGLISSITQPTKADGTYLDCQYTCTQWFFECTDELECASKSDVCLECCYNVQDMCSNKCDRKFPNDVMFRREPLITPGQRYEGTRTTGNEAIKKRFQTLTGALKKSLDAGKASENGAVGKRNENLLKMIGKAWIQK</sequence>
<evidence type="ECO:0000256" key="1">
    <source>
        <dbReference type="SAM" id="SignalP"/>
    </source>
</evidence>
<keyword evidence="1" id="KW-0732">Signal</keyword>
<proteinExistence type="predicted"/>
<reference evidence="2 3" key="1">
    <citation type="journal article" date="2017" name="Nat. Ecol. Evol.">
        <title>Scallop genome provides insights into evolution of bilaterian karyotype and development.</title>
        <authorList>
            <person name="Wang S."/>
            <person name="Zhang J."/>
            <person name="Jiao W."/>
            <person name="Li J."/>
            <person name="Xun X."/>
            <person name="Sun Y."/>
            <person name="Guo X."/>
            <person name="Huan P."/>
            <person name="Dong B."/>
            <person name="Zhang L."/>
            <person name="Hu X."/>
            <person name="Sun X."/>
            <person name="Wang J."/>
            <person name="Zhao C."/>
            <person name="Wang Y."/>
            <person name="Wang D."/>
            <person name="Huang X."/>
            <person name="Wang R."/>
            <person name="Lv J."/>
            <person name="Li Y."/>
            <person name="Zhang Z."/>
            <person name="Liu B."/>
            <person name="Lu W."/>
            <person name="Hui Y."/>
            <person name="Liang J."/>
            <person name="Zhou Z."/>
            <person name="Hou R."/>
            <person name="Li X."/>
            <person name="Liu Y."/>
            <person name="Li H."/>
            <person name="Ning X."/>
            <person name="Lin Y."/>
            <person name="Zhao L."/>
            <person name="Xing Q."/>
            <person name="Dou J."/>
            <person name="Li Y."/>
            <person name="Mao J."/>
            <person name="Guo H."/>
            <person name="Dou H."/>
            <person name="Li T."/>
            <person name="Mu C."/>
            <person name="Jiang W."/>
            <person name="Fu Q."/>
            <person name="Fu X."/>
            <person name="Miao Y."/>
            <person name="Liu J."/>
            <person name="Yu Q."/>
            <person name="Li R."/>
            <person name="Liao H."/>
            <person name="Li X."/>
            <person name="Kong Y."/>
            <person name="Jiang Z."/>
            <person name="Chourrout D."/>
            <person name="Li R."/>
            <person name="Bao Z."/>
        </authorList>
    </citation>
    <scope>NUCLEOTIDE SEQUENCE [LARGE SCALE GENOMIC DNA]</scope>
    <source>
        <strain evidence="2 3">PY_sf001</strain>
    </source>
</reference>
<gene>
    <name evidence="2" type="ORF">KP79_PYT19667</name>
</gene>
<feature type="signal peptide" evidence="1">
    <location>
        <begin position="1"/>
        <end position="24"/>
    </location>
</feature>
<keyword evidence="3" id="KW-1185">Reference proteome</keyword>
<dbReference type="AlphaFoldDB" id="A0A210PTZ6"/>
<name>A0A210PTZ6_MIZYE</name>
<organism evidence="2 3">
    <name type="scientific">Mizuhopecten yessoensis</name>
    <name type="common">Japanese scallop</name>
    <name type="synonym">Patinopecten yessoensis</name>
    <dbReference type="NCBI Taxonomy" id="6573"/>
    <lineage>
        <taxon>Eukaryota</taxon>
        <taxon>Metazoa</taxon>
        <taxon>Spiralia</taxon>
        <taxon>Lophotrochozoa</taxon>
        <taxon>Mollusca</taxon>
        <taxon>Bivalvia</taxon>
        <taxon>Autobranchia</taxon>
        <taxon>Pteriomorphia</taxon>
        <taxon>Pectinida</taxon>
        <taxon>Pectinoidea</taxon>
        <taxon>Pectinidae</taxon>
        <taxon>Mizuhopecten</taxon>
    </lineage>
</organism>
<feature type="chain" id="PRO_5013075160" evidence="1">
    <location>
        <begin position="25"/>
        <end position="147"/>
    </location>
</feature>
<evidence type="ECO:0000313" key="2">
    <source>
        <dbReference type="EMBL" id="OWF39980.1"/>
    </source>
</evidence>
<accession>A0A210PTZ6</accession>
<dbReference type="Proteomes" id="UP000242188">
    <property type="component" value="Unassembled WGS sequence"/>
</dbReference>
<protein>
    <submittedName>
        <fullName evidence="2">Uncharacterized protein</fullName>
    </submittedName>
</protein>
<evidence type="ECO:0000313" key="3">
    <source>
        <dbReference type="Proteomes" id="UP000242188"/>
    </source>
</evidence>
<dbReference type="EMBL" id="NEDP02005493">
    <property type="protein sequence ID" value="OWF39980.1"/>
    <property type="molecule type" value="Genomic_DNA"/>
</dbReference>
<comment type="caution">
    <text evidence="2">The sequence shown here is derived from an EMBL/GenBank/DDBJ whole genome shotgun (WGS) entry which is preliminary data.</text>
</comment>